<evidence type="ECO:0000313" key="2">
    <source>
        <dbReference type="EMBL" id="PDZ94972.1"/>
    </source>
</evidence>
<evidence type="ECO:0000256" key="1">
    <source>
        <dbReference type="SAM" id="MobiDB-lite"/>
    </source>
</evidence>
<proteinExistence type="predicted"/>
<reference evidence="2 3" key="1">
    <citation type="submission" date="2017-09" db="EMBL/GenBank/DDBJ databases">
        <title>Large-scale bioinformatics analysis of Bacillus genomes uncovers conserved roles of natural products in bacterial physiology.</title>
        <authorList>
            <consortium name="Agbiome Team Llc"/>
            <person name="Bleich R.M."/>
            <person name="Grubbs K.J."/>
            <person name="Santa Maria K.C."/>
            <person name="Allen S.E."/>
            <person name="Farag S."/>
            <person name="Shank E.A."/>
            <person name="Bowers A."/>
        </authorList>
    </citation>
    <scope>NUCLEOTIDE SEQUENCE [LARGE SCALE GENOMIC DNA]</scope>
    <source>
        <strain evidence="2 3">AFS092789</strain>
    </source>
</reference>
<dbReference type="Proteomes" id="UP000219922">
    <property type="component" value="Unassembled WGS sequence"/>
</dbReference>
<dbReference type="AlphaFoldDB" id="A0A9X6STS5"/>
<name>A0A9X6STS5_BACCE</name>
<comment type="caution">
    <text evidence="2">The sequence shown here is derived from an EMBL/GenBank/DDBJ whole genome shotgun (WGS) entry which is preliminary data.</text>
</comment>
<protein>
    <submittedName>
        <fullName evidence="2">Uncharacterized protein</fullName>
    </submittedName>
</protein>
<dbReference type="RefSeq" id="WP_098006359.1">
    <property type="nucleotide sequence ID" value="NZ_NVMX01000083.1"/>
</dbReference>
<feature type="region of interest" description="Disordered" evidence="1">
    <location>
        <begin position="1"/>
        <end position="25"/>
    </location>
</feature>
<accession>A0A9X6STS5</accession>
<sequence length="84" mass="10322">MYNYESEVPKHRKKTKHNNKKSNHKHQYVLSNIEHAFITNRNLKEENTRCMVIVNEKCLVCEKEKSQMKFMNYKEYLEMKELLQ</sequence>
<organism evidence="2 3">
    <name type="scientific">Bacillus cereus</name>
    <dbReference type="NCBI Taxonomy" id="1396"/>
    <lineage>
        <taxon>Bacteria</taxon>
        <taxon>Bacillati</taxon>
        <taxon>Bacillota</taxon>
        <taxon>Bacilli</taxon>
        <taxon>Bacillales</taxon>
        <taxon>Bacillaceae</taxon>
        <taxon>Bacillus</taxon>
        <taxon>Bacillus cereus group</taxon>
    </lineage>
</organism>
<evidence type="ECO:0000313" key="3">
    <source>
        <dbReference type="Proteomes" id="UP000219922"/>
    </source>
</evidence>
<feature type="compositionally biased region" description="Basic residues" evidence="1">
    <location>
        <begin position="10"/>
        <end position="25"/>
    </location>
</feature>
<dbReference type="EMBL" id="NVMX01000083">
    <property type="protein sequence ID" value="PDZ94972.1"/>
    <property type="molecule type" value="Genomic_DNA"/>
</dbReference>
<gene>
    <name evidence="2" type="ORF">CON36_30975</name>
</gene>